<organism evidence="1 2">
    <name type="scientific">Naganishia adeliensis</name>
    <dbReference type="NCBI Taxonomy" id="92952"/>
    <lineage>
        <taxon>Eukaryota</taxon>
        <taxon>Fungi</taxon>
        <taxon>Dikarya</taxon>
        <taxon>Basidiomycota</taxon>
        <taxon>Agaricomycotina</taxon>
        <taxon>Tremellomycetes</taxon>
        <taxon>Filobasidiales</taxon>
        <taxon>Filobasidiaceae</taxon>
        <taxon>Naganishia</taxon>
    </lineage>
</organism>
<sequence>MTRTPQPGVPKEVFTCECGQTYSRLEYLRRHQRTHNADKPFKCTMCVKSFARSDVLLRHKRRCHPEEYKAGEGATDVAMGGEGNISSERRKPQAGGSSRRGRKRSASGSPSADPRDPQRHRPDSRQLGEYNMEESSRLPYGIPLDAAGGPMDTRSLNYPYGMPGLLANGLGNGASGFGNGSPWDLGYNRLNTDQNLGYHVNSTGQYHPASSTSLADYQRLTQNHGVDSGDLGMSNQIGNAAAQTTSPEDSMAQLDPRLSMSYESDRANYNDASSSQRGSLAMYGNDLKSVGGYQSQVHGDNRYTGRNNEHSYERSSDARFPTAGHLPLMNELSDASHPSRSNGDDAPYSAKQDPELSPHGIEEAAALLSMAYGHVSALRSGSLSLNDNMVDSALQSVGAAYSAIPENEAAAANGNSLPEVIPPYEEIAAHVSAIAGANQQNNNNADGLPTRNIVTYTALLNPSSGFNRNGFPGDLPFNMNQPSGLTPLANSENWDPFSYPVLPGAGSPFDMTALWANEMIMGEDENNAANEPEGWSHLPGSVPAHSNLNAERPLLRIHALATAQKAGRDLDPNDRFYMPKERFIGCYSVPQWKMPSMATLVRVAKQTVSQLIVHVPILHIPTFRLNEIAPACAFALCMVGSPWHSPIAGDNMLKDKTKDRYMHLKMLDQQEWLKGMGVIAPGSTTCTVEEIEDVPMEERDFEDRKKLIDAADPQKNKLDEITIGIIQALLIYATPLLLSPSPEQRAMGYVKLAYIIPMARNLKVFQESQPHMDLYSSPPQTDLPKDLEHQWREWIKQETIRRVIWMLFFYDTLSCLEMGVPPSICFLEVAAVPIPAPDTIWQARSAADWRFALTTYRPATLDQAMRFHFHLRPGQDSQSAHQESPKDVCMLVCTDFGPFGRLVMVISLLRALLQIGQAQVRVEDSVIQTWARSLWTPEEQKLTMCTAVPLFGVALKRWRQGWDFDSMCATPAPGQTYSNEKTSPSSNSVSEASSILQPVRSDTSDSTPRNPETPASSNGEFDELHCRLQGKTLFYEEALPFYWLAQALYNILANDPSVLKRTEDNVQDMPSSGAGSWNKFAGMDFKQMLQSARVFTRMGEGVKLSGNL</sequence>
<evidence type="ECO:0000313" key="2">
    <source>
        <dbReference type="Proteomes" id="UP001230649"/>
    </source>
</evidence>
<reference evidence="1" key="1">
    <citation type="submission" date="2023-04" db="EMBL/GenBank/DDBJ databases">
        <title>Draft Genome sequencing of Naganishia species isolated from polar environments using Oxford Nanopore Technology.</title>
        <authorList>
            <person name="Leo P."/>
            <person name="Venkateswaran K."/>
        </authorList>
    </citation>
    <scope>NUCLEOTIDE SEQUENCE</scope>
    <source>
        <strain evidence="1">MNA-CCFEE 5262</strain>
    </source>
</reference>
<protein>
    <submittedName>
        <fullName evidence="1">Uncharacterized protein</fullName>
    </submittedName>
</protein>
<accession>A0ACC2WN41</accession>
<comment type="caution">
    <text evidence="1">The sequence shown here is derived from an EMBL/GenBank/DDBJ whole genome shotgun (WGS) entry which is preliminary data.</text>
</comment>
<dbReference type="EMBL" id="JASBWS010000014">
    <property type="protein sequence ID" value="KAJ9112833.1"/>
    <property type="molecule type" value="Genomic_DNA"/>
</dbReference>
<name>A0ACC2WN41_9TREE</name>
<proteinExistence type="predicted"/>
<evidence type="ECO:0000313" key="1">
    <source>
        <dbReference type="EMBL" id="KAJ9112833.1"/>
    </source>
</evidence>
<keyword evidence="2" id="KW-1185">Reference proteome</keyword>
<gene>
    <name evidence="1" type="ORF">QFC20_002161</name>
</gene>
<dbReference type="Proteomes" id="UP001230649">
    <property type="component" value="Unassembled WGS sequence"/>
</dbReference>